<keyword evidence="5 14" id="KW-0597">Phosphoprotein</keyword>
<dbReference type="SMART" id="SM00448">
    <property type="entry name" value="REC"/>
    <property type="match status" value="1"/>
</dbReference>
<dbReference type="SUPFAM" id="SSF158472">
    <property type="entry name" value="HAMP domain-like"/>
    <property type="match status" value="1"/>
</dbReference>
<dbReference type="Pfam" id="PF00072">
    <property type="entry name" value="Response_reg"/>
    <property type="match status" value="1"/>
</dbReference>
<comment type="subcellular location">
    <subcellularLocation>
        <location evidence="2">Membrane</location>
    </subcellularLocation>
</comment>
<feature type="region of interest" description="Disordered" evidence="15">
    <location>
        <begin position="637"/>
        <end position="669"/>
    </location>
</feature>
<evidence type="ECO:0000256" key="12">
    <source>
        <dbReference type="ARBA" id="ARBA00068150"/>
    </source>
</evidence>
<dbReference type="EC" id="2.7.13.3" evidence="4"/>
<dbReference type="PANTHER" id="PTHR45339:SF1">
    <property type="entry name" value="HYBRID SIGNAL TRANSDUCTION HISTIDINE KINASE J"/>
    <property type="match status" value="1"/>
</dbReference>
<dbReference type="InterPro" id="IPR036890">
    <property type="entry name" value="HATPase_C_sf"/>
</dbReference>
<dbReference type="GO" id="GO:0016020">
    <property type="term" value="C:membrane"/>
    <property type="evidence" value="ECO:0007669"/>
    <property type="project" value="UniProtKB-SubCell"/>
</dbReference>
<dbReference type="EMBL" id="DSMG01000104">
    <property type="protein sequence ID" value="HDX31949.1"/>
    <property type="molecule type" value="Genomic_DNA"/>
</dbReference>
<comment type="catalytic activity">
    <reaction evidence="1">
        <text>ATP + protein L-histidine = ADP + protein N-phospho-L-histidine.</text>
        <dbReference type="EC" id="2.7.13.3"/>
    </reaction>
</comment>
<dbReference type="Gene3D" id="6.10.340.10">
    <property type="match status" value="1"/>
</dbReference>
<evidence type="ECO:0000259" key="17">
    <source>
        <dbReference type="PROSITE" id="PS50109"/>
    </source>
</evidence>
<dbReference type="CDD" id="cd06225">
    <property type="entry name" value="HAMP"/>
    <property type="match status" value="1"/>
</dbReference>
<comment type="similarity">
    <text evidence="3">In the N-terminal section; belongs to the phytochrome family.</text>
</comment>
<evidence type="ECO:0000256" key="6">
    <source>
        <dbReference type="ARBA" id="ARBA00022679"/>
    </source>
</evidence>
<dbReference type="SMART" id="SM00387">
    <property type="entry name" value="HATPase_c"/>
    <property type="match status" value="1"/>
</dbReference>
<evidence type="ECO:0000256" key="2">
    <source>
        <dbReference type="ARBA" id="ARBA00004370"/>
    </source>
</evidence>
<feature type="domain" description="Histidine kinase" evidence="17">
    <location>
        <begin position="411"/>
        <end position="632"/>
    </location>
</feature>
<evidence type="ECO:0000256" key="15">
    <source>
        <dbReference type="SAM" id="MobiDB-lite"/>
    </source>
</evidence>
<accession>A0A7C1K0E7</accession>
<evidence type="ECO:0000256" key="3">
    <source>
        <dbReference type="ARBA" id="ARBA00006402"/>
    </source>
</evidence>
<dbReference type="GO" id="GO:0000155">
    <property type="term" value="F:phosphorelay sensor kinase activity"/>
    <property type="evidence" value="ECO:0007669"/>
    <property type="project" value="InterPro"/>
</dbReference>
<feature type="modified residue" description="4-aspartylphosphate" evidence="14">
    <location>
        <position position="724"/>
    </location>
</feature>
<keyword evidence="6" id="KW-0808">Transferase</keyword>
<evidence type="ECO:0000256" key="11">
    <source>
        <dbReference type="ARBA" id="ARBA00064003"/>
    </source>
</evidence>
<dbReference type="CDD" id="cd00082">
    <property type="entry name" value="HisKA"/>
    <property type="match status" value="1"/>
</dbReference>
<feature type="domain" description="Response regulatory" evidence="18">
    <location>
        <begin position="675"/>
        <end position="793"/>
    </location>
</feature>
<evidence type="ECO:0000256" key="1">
    <source>
        <dbReference type="ARBA" id="ARBA00000085"/>
    </source>
</evidence>
<dbReference type="FunFam" id="1.10.287.130:FF:000002">
    <property type="entry name" value="Two-component osmosensing histidine kinase"/>
    <property type="match status" value="1"/>
</dbReference>
<dbReference type="SUPFAM" id="SSF47384">
    <property type="entry name" value="Homodimeric domain of signal transducing histidine kinase"/>
    <property type="match status" value="1"/>
</dbReference>
<dbReference type="InterPro" id="IPR004358">
    <property type="entry name" value="Sig_transdc_His_kin-like_C"/>
</dbReference>
<feature type="domain" description="HAMP" evidence="19">
    <location>
        <begin position="332"/>
        <end position="386"/>
    </location>
</feature>
<organism evidence="20">
    <name type="scientific">Caldilinea aerophila</name>
    <dbReference type="NCBI Taxonomy" id="133453"/>
    <lineage>
        <taxon>Bacteria</taxon>
        <taxon>Bacillati</taxon>
        <taxon>Chloroflexota</taxon>
        <taxon>Caldilineae</taxon>
        <taxon>Caldilineales</taxon>
        <taxon>Caldilineaceae</taxon>
        <taxon>Caldilinea</taxon>
    </lineage>
</organism>
<keyword evidence="10" id="KW-0902">Two-component regulatory system</keyword>
<evidence type="ECO:0000256" key="14">
    <source>
        <dbReference type="PROSITE-ProRule" id="PRU00169"/>
    </source>
</evidence>
<protein>
    <recommendedName>
        <fullName evidence="13">Circadian input-output histidine kinase CikA</fullName>
        <ecNumber evidence="4">2.7.13.3</ecNumber>
    </recommendedName>
    <alternativeName>
        <fullName evidence="12">Sensory/regulatory protein RpfC</fullName>
    </alternativeName>
</protein>
<evidence type="ECO:0000256" key="8">
    <source>
        <dbReference type="ARBA" id="ARBA00022777"/>
    </source>
</evidence>
<keyword evidence="16" id="KW-0812">Transmembrane</keyword>
<dbReference type="InterPro" id="IPR005467">
    <property type="entry name" value="His_kinase_dom"/>
</dbReference>
<dbReference type="SUPFAM" id="SSF55874">
    <property type="entry name" value="ATPase domain of HSP90 chaperone/DNA topoisomerase II/histidine kinase"/>
    <property type="match status" value="1"/>
</dbReference>
<dbReference type="Pfam" id="PF00512">
    <property type="entry name" value="HisKA"/>
    <property type="match status" value="1"/>
</dbReference>
<gene>
    <name evidence="20" type="ORF">ENQ20_10735</name>
</gene>
<dbReference type="PROSITE" id="PS50110">
    <property type="entry name" value="RESPONSE_REGULATORY"/>
    <property type="match status" value="1"/>
</dbReference>
<dbReference type="PANTHER" id="PTHR45339">
    <property type="entry name" value="HYBRID SIGNAL TRANSDUCTION HISTIDINE KINASE J"/>
    <property type="match status" value="1"/>
</dbReference>
<comment type="caution">
    <text evidence="20">The sequence shown here is derived from an EMBL/GenBank/DDBJ whole genome shotgun (WGS) entry which is preliminary data.</text>
</comment>
<dbReference type="SMART" id="SM00304">
    <property type="entry name" value="HAMP"/>
    <property type="match status" value="1"/>
</dbReference>
<evidence type="ECO:0000259" key="18">
    <source>
        <dbReference type="PROSITE" id="PS50110"/>
    </source>
</evidence>
<dbReference type="PRINTS" id="PR00344">
    <property type="entry name" value="BCTRLSENSOR"/>
</dbReference>
<evidence type="ECO:0000313" key="20">
    <source>
        <dbReference type="EMBL" id="HDX31949.1"/>
    </source>
</evidence>
<keyword evidence="8" id="KW-0418">Kinase</keyword>
<dbReference type="GO" id="GO:0005524">
    <property type="term" value="F:ATP binding"/>
    <property type="evidence" value="ECO:0007669"/>
    <property type="project" value="UniProtKB-KW"/>
</dbReference>
<dbReference type="Pfam" id="PF00672">
    <property type="entry name" value="HAMP"/>
    <property type="match status" value="1"/>
</dbReference>
<dbReference type="InterPro" id="IPR036097">
    <property type="entry name" value="HisK_dim/P_sf"/>
</dbReference>
<dbReference type="CDD" id="cd17546">
    <property type="entry name" value="REC_hyHK_CKI1_RcsC-like"/>
    <property type="match status" value="1"/>
</dbReference>
<dbReference type="SMART" id="SM00388">
    <property type="entry name" value="HisKA"/>
    <property type="match status" value="1"/>
</dbReference>
<evidence type="ECO:0000256" key="9">
    <source>
        <dbReference type="ARBA" id="ARBA00022840"/>
    </source>
</evidence>
<dbReference type="CDD" id="cd16922">
    <property type="entry name" value="HATPase_EvgS-ArcB-TorS-like"/>
    <property type="match status" value="1"/>
</dbReference>
<dbReference type="PROSITE" id="PS50109">
    <property type="entry name" value="HIS_KIN"/>
    <property type="match status" value="1"/>
</dbReference>
<dbReference type="InterPro" id="IPR011006">
    <property type="entry name" value="CheY-like_superfamily"/>
</dbReference>
<dbReference type="AlphaFoldDB" id="A0A7C1K0E7"/>
<dbReference type="SUPFAM" id="SSF52172">
    <property type="entry name" value="CheY-like"/>
    <property type="match status" value="1"/>
</dbReference>
<keyword evidence="9" id="KW-0067">ATP-binding</keyword>
<evidence type="ECO:0000256" key="5">
    <source>
        <dbReference type="ARBA" id="ARBA00022553"/>
    </source>
</evidence>
<evidence type="ECO:0000256" key="4">
    <source>
        <dbReference type="ARBA" id="ARBA00012438"/>
    </source>
</evidence>
<evidence type="ECO:0000256" key="13">
    <source>
        <dbReference type="ARBA" id="ARBA00074306"/>
    </source>
</evidence>
<proteinExistence type="inferred from homology"/>
<evidence type="ECO:0000256" key="7">
    <source>
        <dbReference type="ARBA" id="ARBA00022741"/>
    </source>
</evidence>
<evidence type="ECO:0000259" key="19">
    <source>
        <dbReference type="PROSITE" id="PS50885"/>
    </source>
</evidence>
<keyword evidence="16" id="KW-0472">Membrane</keyword>
<dbReference type="InterPro" id="IPR003660">
    <property type="entry name" value="HAMP_dom"/>
</dbReference>
<dbReference type="InterPro" id="IPR003594">
    <property type="entry name" value="HATPase_dom"/>
</dbReference>
<reference evidence="20" key="1">
    <citation type="journal article" date="2020" name="mSystems">
        <title>Genome- and Community-Level Interaction Insights into Carbon Utilization and Element Cycling Functions of Hydrothermarchaeota in Hydrothermal Sediment.</title>
        <authorList>
            <person name="Zhou Z."/>
            <person name="Liu Y."/>
            <person name="Xu W."/>
            <person name="Pan J."/>
            <person name="Luo Z.H."/>
            <person name="Li M."/>
        </authorList>
    </citation>
    <scope>NUCLEOTIDE SEQUENCE [LARGE SCALE GENOMIC DNA]</scope>
    <source>
        <strain evidence="20">SpSt-289</strain>
    </source>
</reference>
<feature type="compositionally biased region" description="Low complexity" evidence="15">
    <location>
        <begin position="637"/>
        <end position="646"/>
    </location>
</feature>
<keyword evidence="16" id="KW-1133">Transmembrane helix</keyword>
<keyword evidence="7" id="KW-0547">Nucleotide-binding</keyword>
<comment type="subunit">
    <text evidence="11">At low DSF concentrations, interacts with RpfF.</text>
</comment>
<dbReference type="InterPro" id="IPR003661">
    <property type="entry name" value="HisK_dim/P_dom"/>
</dbReference>
<dbReference type="Gene3D" id="3.30.565.10">
    <property type="entry name" value="Histidine kinase-like ATPase, C-terminal domain"/>
    <property type="match status" value="1"/>
</dbReference>
<sequence>MLHPSICIDMSRLRMSLLSKFLLFIGLIGVLPLAAMGWASYHTAVRTVEMQASRYTQQLTLQQRRYLDLLHQEIESLMENLSSVDDIKLVASQQAEETNAFTRLATQARIGYILSGYTNLRGLVSIDIFTAGGDHYHVGDTLDFKELRNEALERIWNAAKAAQGRIIWLGLEDNINNASKTAKVIVAARQLNIIPGLTPPTQPAGLLIVNYDPNSLRSHFVDGYQDEDILMLIVDPSRRVVHATDSALVGSVLTRAFYERLAKAGEGSFVEQIEGRPTFVSFSRSSQSGWIVINFIPTEMLIEPAAQIFYATLLLMVGSLSLVGVGALFVSQSIVTPIKQITRGFQQIQRGELDKTHHLNVRSHDEIGDLTRWFNVFLDSLAEKRQTEQELIAARNAAEAANRAKGEFLANMSHEIRTPMNGIIGMLHLMQSTPLTEEQRDYVTTAIQSADALLHLLNDILDFSKIEAGKLDLIPQPFDLHSLVETLIKTHATIANAKSIHLSAAIAEDVPRYLIGDELRLRQILTNLLSNAIKFTDQGTVSLSITMSQQQAEQSELRFCVADTGIGISPEKLTSIFDAFVQADTSSTRRFGGTGLGLTISARLVAMMGGRIWVQSQPGKGSTFYFTTVFGLAAQATPPTATTLPKTDPEQSGRPLSDSPPQSTGTHQAARPGLRLLLAEDNVVNQKVAVRFLQKYNFEVTVVGNGAEALEALSNDQYDLVLMDVQMPVMDGLEAVQHLRRREATTGGHVPVIAMTAHAMQGDRERCLAAGMDGYVSKPFKAHELLAEITALLPGCEIAPSNVEAKSLSDA</sequence>
<evidence type="ECO:0000256" key="16">
    <source>
        <dbReference type="SAM" id="Phobius"/>
    </source>
</evidence>
<dbReference type="PROSITE" id="PS50885">
    <property type="entry name" value="HAMP"/>
    <property type="match status" value="1"/>
</dbReference>
<dbReference type="Gene3D" id="3.40.50.2300">
    <property type="match status" value="1"/>
</dbReference>
<name>A0A7C1K0E7_9CHLR</name>
<dbReference type="InterPro" id="IPR001789">
    <property type="entry name" value="Sig_transdc_resp-reg_receiver"/>
</dbReference>
<dbReference type="FunFam" id="3.30.565.10:FF:000010">
    <property type="entry name" value="Sensor histidine kinase RcsC"/>
    <property type="match status" value="1"/>
</dbReference>
<feature type="transmembrane region" description="Helical" evidence="16">
    <location>
        <begin position="21"/>
        <end position="41"/>
    </location>
</feature>
<dbReference type="Gene3D" id="1.10.287.130">
    <property type="match status" value="1"/>
</dbReference>
<dbReference type="Pfam" id="PF02518">
    <property type="entry name" value="HATPase_c"/>
    <property type="match status" value="1"/>
</dbReference>
<evidence type="ECO:0000256" key="10">
    <source>
        <dbReference type="ARBA" id="ARBA00023012"/>
    </source>
</evidence>